<dbReference type="InterPro" id="IPR002347">
    <property type="entry name" value="SDR_fam"/>
</dbReference>
<keyword evidence="4" id="KW-1185">Reference proteome</keyword>
<dbReference type="RefSeq" id="WP_107752695.1">
    <property type="nucleotide sequence ID" value="NZ_QBKF01000008.1"/>
</dbReference>
<dbReference type="PANTHER" id="PTHR42760:SF115">
    <property type="entry name" value="3-OXOACYL-[ACYL-CARRIER-PROTEIN] REDUCTASE FABG"/>
    <property type="match status" value="1"/>
</dbReference>
<dbReference type="NCBIfam" id="NF005559">
    <property type="entry name" value="PRK07231.1"/>
    <property type="match status" value="1"/>
</dbReference>
<sequence>MNPGSAAAIFSVAGKTALVTGAAAGLGRAMAEALAENGARVVLFDREAGDLAATAADMTEAGLQVLAIPGDVTDRAQVEDAVAQAIARFGGLDICVANAGISDPDGARLHEMQEDHWRRTLEVNLTGLFHTNRAALSAMVPQGRGKIVNVASMWGHVAPAGLFPRPAYAASKGAVVNLTRELALEYATSGIQVNALCPGFFRTKGRPRSDADARRMAEYTPMKRLAEAAEIKGSLLYLASSASDFVTGASLIIDGGVTAG</sequence>
<gene>
    <name evidence="3" type="ORF">DDE23_15490</name>
</gene>
<keyword evidence="2" id="KW-0560">Oxidoreductase</keyword>
<evidence type="ECO:0000256" key="2">
    <source>
        <dbReference type="ARBA" id="ARBA00023002"/>
    </source>
</evidence>
<reference evidence="3 4" key="1">
    <citation type="journal article" date="2011" name="Syst. Appl. Microbiol.">
        <title>Defluviimonas denitrificans gen. nov., sp. nov., and Pararhodobacter aggregans gen. nov., sp. nov., non-phototrophic Rhodobacteraceae from the biofilter of a marine aquaculture.</title>
        <authorList>
            <person name="Foesel B.U."/>
            <person name="Drake H.L."/>
            <person name="Schramm A."/>
        </authorList>
    </citation>
    <scope>NUCLEOTIDE SEQUENCE [LARGE SCALE GENOMIC DNA]</scope>
    <source>
        <strain evidence="3 4">D1-19</strain>
    </source>
</reference>
<dbReference type="SUPFAM" id="SSF51735">
    <property type="entry name" value="NAD(P)-binding Rossmann-fold domains"/>
    <property type="match status" value="1"/>
</dbReference>
<dbReference type="Gene3D" id="3.40.50.720">
    <property type="entry name" value="NAD(P)-binding Rossmann-like Domain"/>
    <property type="match status" value="1"/>
</dbReference>
<dbReference type="GO" id="GO:0016616">
    <property type="term" value="F:oxidoreductase activity, acting on the CH-OH group of donors, NAD or NADP as acceptor"/>
    <property type="evidence" value="ECO:0007669"/>
    <property type="project" value="TreeGrafter"/>
</dbReference>
<evidence type="ECO:0000313" key="4">
    <source>
        <dbReference type="Proteomes" id="UP000244810"/>
    </source>
</evidence>
<protein>
    <submittedName>
        <fullName evidence="3">3-oxoacyl-ACP reductase</fullName>
    </submittedName>
</protein>
<evidence type="ECO:0000256" key="1">
    <source>
        <dbReference type="ARBA" id="ARBA00006484"/>
    </source>
</evidence>
<evidence type="ECO:0000313" key="3">
    <source>
        <dbReference type="EMBL" id="PVE46552.1"/>
    </source>
</evidence>
<proteinExistence type="inferred from homology"/>
<accession>A0A2T7UPD6</accession>
<dbReference type="EMBL" id="QDDR01000008">
    <property type="protein sequence ID" value="PVE46552.1"/>
    <property type="molecule type" value="Genomic_DNA"/>
</dbReference>
<dbReference type="InterPro" id="IPR036291">
    <property type="entry name" value="NAD(P)-bd_dom_sf"/>
</dbReference>
<dbReference type="PANTHER" id="PTHR42760">
    <property type="entry name" value="SHORT-CHAIN DEHYDROGENASES/REDUCTASES FAMILY MEMBER"/>
    <property type="match status" value="1"/>
</dbReference>
<comment type="caution">
    <text evidence="3">The sequence shown here is derived from an EMBL/GenBank/DDBJ whole genome shotgun (WGS) entry which is preliminary data.</text>
</comment>
<comment type="similarity">
    <text evidence="1">Belongs to the short-chain dehydrogenases/reductases (SDR) family.</text>
</comment>
<organism evidence="3 4">
    <name type="scientific">Pararhodobacter aggregans</name>
    <dbReference type="NCBI Taxonomy" id="404875"/>
    <lineage>
        <taxon>Bacteria</taxon>
        <taxon>Pseudomonadati</taxon>
        <taxon>Pseudomonadota</taxon>
        <taxon>Alphaproteobacteria</taxon>
        <taxon>Rhodobacterales</taxon>
        <taxon>Paracoccaceae</taxon>
        <taxon>Pararhodobacter</taxon>
    </lineage>
</organism>
<dbReference type="PRINTS" id="PR00080">
    <property type="entry name" value="SDRFAMILY"/>
</dbReference>
<dbReference type="AlphaFoldDB" id="A0A2T7UPD6"/>
<name>A0A2T7UPD6_9RHOB</name>
<dbReference type="Pfam" id="PF13561">
    <property type="entry name" value="adh_short_C2"/>
    <property type="match status" value="1"/>
</dbReference>
<dbReference type="OrthoDB" id="9804774at2"/>
<dbReference type="PRINTS" id="PR00081">
    <property type="entry name" value="GDHRDH"/>
</dbReference>
<dbReference type="FunFam" id="3.40.50.720:FF:000084">
    <property type="entry name" value="Short-chain dehydrogenase reductase"/>
    <property type="match status" value="1"/>
</dbReference>
<dbReference type="Proteomes" id="UP000244810">
    <property type="component" value="Unassembled WGS sequence"/>
</dbReference>